<dbReference type="InterPro" id="IPR000873">
    <property type="entry name" value="AMP-dep_synth/lig_dom"/>
</dbReference>
<dbReference type="Pfam" id="PF00501">
    <property type="entry name" value="AMP-binding"/>
    <property type="match status" value="3"/>
</dbReference>
<dbReference type="SUPFAM" id="SSF47336">
    <property type="entry name" value="ACP-like"/>
    <property type="match status" value="3"/>
</dbReference>
<dbReference type="InterPro" id="IPR006162">
    <property type="entry name" value="Ppantetheine_attach_site"/>
</dbReference>
<proteinExistence type="predicted"/>
<reference evidence="6 7" key="1">
    <citation type="journal article" date="2024" name="Arch. Microbiol.">
        <title>Corallococcus caeni sp. nov., a novel myxobacterium isolated from activated sludge.</title>
        <authorList>
            <person name="Tomita S."/>
            <person name="Nakai R."/>
            <person name="Kuroda K."/>
            <person name="Kurashita H."/>
            <person name="Hatamoto M."/>
            <person name="Yamaguchi T."/>
            <person name="Narihiro T."/>
        </authorList>
    </citation>
    <scope>NUCLEOTIDE SEQUENCE [LARGE SCALE GENOMIC DNA]</scope>
    <source>
        <strain evidence="6 7">NO1</strain>
    </source>
</reference>
<dbReference type="InterPro" id="IPR025110">
    <property type="entry name" value="AMP-bd_C"/>
</dbReference>
<sequence length="3522" mass="383736">MLAALRQDGVRLWLEGGELRYQAPRGAMTQERLAQLRARKAELVDFLRQAAGAQAAPLVAARPRPEHLPLSYAQERLWLLDRLENLGTAYHIASGLRLTGHFDDRAFERALAEIVRRHEALRTRFAAGQDTVAQVVHAPGGFVSQRQDLSSLGEAERGRAVLEQAGAFVRQRFDLAQGPLFRVLLLRLAPEVHVAVVVMHHIISDGWSVGVLIRELGALYTAYAQGRESPLPELPVQYADYALWQRDWLRGEALERQVTYWKQRLAGAPVALELPLDHPRPPVQSFRGASVSFALPRALTGQLQALARAQDATLFMVLLAGFQHLLSRWSGQEDIVLGTPVAGRTDRRTEGLIGFFVNMLVLRTDVSGDPSLRQLLTRARETALQAYAHQDLPFEKLVEQLNPVRDLSRPPLFQVQFALQNYPEEGLRLPGLQLSRLDDGTVASRASKLDLSLFLMESAGGLDAVVEYASDLFEAGTIDQFAGHYRALLEAAAADPDRPLAGIPLLSEAQRRRILFDWNATARDHPRSGTLAQLFEDQVRRTPERVALVFENSHLTYARLDARANQLARVLRAHGVGPDSLVALCVERGIEMVVGLLGILKAGGAYVPLDPGYPAERLAFMLADCGARLVLTQASLRDALPETTIPRLLLDADWPRIAEEPATPVASSTDPLHLAYVIYTSGSTGRPKGVGIPHAGIVNRLQWMQEAYGLGADDRVLQKTPFSFDVSVWEFFWPLSYGARLVMARPGGHQDAAYLREVIASEAITTLHFVPPMLDVFLGQAHAAPCASLRRVVCSGQALPRELQERFFRLLPGVELHNLYGPTEASVDVTSWACRPGSPQARVPIGWPIANTRMHVLDRHLNPVPPGVAGELHIAGIGLARGYVNRPELTSDRFIPDPFGAPGSRMYRTGDLARYLPDGNIDYLGRIDHQVKVRGFRIELGEIEAALASWPGVRDAVVLAREDTPGDPRLVAYVLAQPGARPAPAELRDALARRLPEYMVPAHYMLLEALPLSPNGKVDRKALPAPDTGAVTRRAYEAPRGEVEEKIAAVWARLLGMERIGREDNFFALGGHSLLAVRMIDALRRDGLSVDVHGIFASATLAQLAARANAEGGCDNVPPNRITPDSEAITPSMLPLVSLTQDEIDAIVARVPGGAANVQDLYPLAPLQEGFLFHHLMARQGDAYLQQAMLAAAERKELDRFLAALQEVVDRQDILRTAIVWEGLREPVQVVWRRARLVVDELELSDAAGDIADQMRARHDPRHYRLDIRQAPLLRCAVAHDAVNGRWLLQVLFHHLIDDATSLRLMVAQVQLILAGQRERLAEPVPFRNYVALARRVPQAEHEAFFKAMLGDVEEPTAPFGLIDTQGEGVGIAEARLMLEPSLAQRVRRQARLASVSAASLMHLAWAQVLARGSGRSADVVFGTVLFGRMQGGAGTGQALGPFINTLPIRIRLGRQGVRESLLLAHRGLTLLLEHEHASLALAQRCSALPARVPLFTALMNYRHNGVQDAAGPSGEGGLQVQVLGTEERSNYPLTLVVDDFGEDFGLTAQVAAGAVMPQSLCESMRMAVQSLVELLEAGPETPVNQVEVLPARERRRLLVEWNATATEYPRDSTLPEVFSRVVALHADRVAVEFGDVKLTYRQLDARANQLAHHLRGLGVSTDSRVAMALERSVELIVSLLAILKAGGAYVPLDTAYPRERLAAMLEDSRPRVLITTRALREKLPSEGLVTVVVDEVSLLGEPVHAPPLAALPQSLAYIDFTSGSTGRPKGVGTPQASVLRTVFGVDYAHLGPDETFLLIAPISFDASTLELWGPLLHGGRLVVFPPHPPSDVRELESVLVKHGVTTLHLTAGLFTQVVDHHPGALRGVRQLLTGGDVVSAPHVKRVLEELRIPVTACYGPTETTLFASCHRMTDVAHVGASVPIGRPIGNTQVYVLDAAGQPVPAGVTGELFISGDGVARGYVEQPALTAERFIPDPFSATPGARMYRTGDLARWRADGVLEFLGRADAQVKVRGFRIELAEVEASLRAHASVKDVMVVVREDVPGDKRLVAYVVSGTSMPDTAALRVHLRQRLPEYMVPGAFVVLPALPLTPTGKVDRKALPVPDAARPAAPTQEEEPPANPVEQRLAELWCDVLRVRTVGRRGNFFELGGHSLLAMQLVARIRAAFDVELSVRTLFEAPTVAALAERLQGSSAGTRMPALVRARREGPLPLSFAQQRLWFLDRLEPGSPFYNMPTALWLEGTLDVGALEHALTELVRRHEVLRTTFQTQSSGPVQIIHTPAPFPLPVVDLSALPEDTREAEARRLAHQEARRPFDLERGPLLRAMLLRVFESRHLLLLNVHHIASDGWSMGVLVRELATLYAASQEGAPSPLPELPVQYADYAVWQRGWLRDEALEAQLSWWREHLTGAAPMLELPTDFPRPAVASLRGATHRRVLPRELAGALQALCRREGTTLFMALLAGFQWVLSRYSGQEDFVVGTDIANRNRAETEGLIGFFINQLALRARVGGNPSFRELLGRVREATLGAYAHQDLPFEEVVKALNPQRDPSGAPLFQVKLVLQNQPATELTVPGLTLRGEAVDSGTSRLDLTLSISETARGLDCGCEYRTDLFEAATIDRLVRHLGTLLQAAAASPEAPLSALPLMDEAEQRQVLSDWNTTSRDFPRETCAHQLFEAQVARTPHATAVRFEGTALTYAQLDTRANQLAHHLRALGVRPDVLVALCVERSLETVVAILGILKAGGAWVPLDASYPVERLTYMLRDCAAPVLVTTEALADELPSSGGQLVLLDVDAPLIEARPGTAPENLTHAGDLAYVIYTSGSTGRPKGTLLQHQGLCNTALNAARAQGFHSGSRVLQYAAFGFDASVFEIFGALLAGATLVLAPRERLMPGAPLQGLLREESLTAVTLTPSVLARLTPEDFPAMETLVSAGEACTPELVARWGPRVRMLNAYGPTEVTVCATVSEPLRPGERLTIGRPWANVRVYVLDTALRPVPPGVPGELCVGGVGVARGYLNQPELTAERFTPDPFSPEPGARLYRTGDRARWLTNGTLEYLGRLDAQVKLRGFRIELGEVESALLQHPSVREAVATVREDAPGDRRLVAYVVASEGDTLDVATLRQDLKQRLPEHMVPAAIAVLPGLPLTPNGKVDRKALPAPQRAEVPAAALLSPRDARELQLVGLWESVLGVQSVGVRDNFFELGGHSLLAVQLMAAVGAATGHHLPLAALFQAPTVEQLAALLRREDPEAFSPLVPFGVPATGDARPFFCVHPVGGNVLCYAELARLLGPQQPFYGLQARGVDDSSQPLGSIEEMASDYVKAIQSVQPSGPYSLGGWSMGGLIAYEMARQLRERGEQVALLALIDAYVPTATVAKEPQPDRVGLAAMFARDLLGASLAELSVDLTPLAGLEPEAMLERLLELAAGAGILPPGRSSKHVRALFRVFEGNLHASRRYTAPTSEGRTVLFKATDSADGLPEDGGWTDLVGDTLERHLLPGDHYSLLRAPAVRELAGWLRDALKSSR</sequence>
<dbReference type="Gene3D" id="2.30.38.10">
    <property type="entry name" value="Luciferase, Domain 3"/>
    <property type="match status" value="3"/>
</dbReference>
<keyword evidence="2" id="KW-0596">Phosphopantetheine</keyword>
<dbReference type="CDD" id="cd19544">
    <property type="entry name" value="E-C_NRPS"/>
    <property type="match status" value="1"/>
</dbReference>
<dbReference type="Pfam" id="PF00975">
    <property type="entry name" value="Thioesterase"/>
    <property type="match status" value="1"/>
</dbReference>
<dbReference type="Pfam" id="PF13193">
    <property type="entry name" value="AMP-binding_C"/>
    <property type="match status" value="3"/>
</dbReference>
<dbReference type="InterPro" id="IPR029058">
    <property type="entry name" value="AB_hydrolase_fold"/>
</dbReference>
<dbReference type="SUPFAM" id="SSF56801">
    <property type="entry name" value="Acetyl-CoA synthetase-like"/>
    <property type="match status" value="3"/>
</dbReference>
<dbReference type="Gene3D" id="3.30.559.10">
    <property type="entry name" value="Chloramphenicol acetyltransferase-like domain"/>
    <property type="match status" value="3"/>
</dbReference>
<dbReference type="SUPFAM" id="SSF53474">
    <property type="entry name" value="alpha/beta-Hydrolases"/>
    <property type="match status" value="1"/>
</dbReference>
<dbReference type="Gene3D" id="3.40.50.1820">
    <property type="entry name" value="alpha/beta hydrolase"/>
    <property type="match status" value="1"/>
</dbReference>
<dbReference type="PANTHER" id="PTHR45527">
    <property type="entry name" value="NONRIBOSOMAL PEPTIDE SYNTHETASE"/>
    <property type="match status" value="1"/>
</dbReference>
<dbReference type="PROSITE" id="PS50075">
    <property type="entry name" value="CARRIER"/>
    <property type="match status" value="3"/>
</dbReference>
<gene>
    <name evidence="6" type="ORF">ASNO1_55960</name>
</gene>
<keyword evidence="3" id="KW-0597">Phosphoprotein</keyword>
<evidence type="ECO:0000256" key="2">
    <source>
        <dbReference type="ARBA" id="ARBA00022450"/>
    </source>
</evidence>
<dbReference type="NCBIfam" id="TIGR01733">
    <property type="entry name" value="AA-adenyl-dom"/>
    <property type="match status" value="3"/>
</dbReference>
<dbReference type="InterPro" id="IPR001242">
    <property type="entry name" value="Condensation_dom"/>
</dbReference>
<dbReference type="Pfam" id="PF18563">
    <property type="entry name" value="TubC_N"/>
    <property type="match status" value="1"/>
</dbReference>
<dbReference type="InterPro" id="IPR023213">
    <property type="entry name" value="CAT-like_dom_sf"/>
</dbReference>
<dbReference type="InterPro" id="IPR045851">
    <property type="entry name" value="AMP-bd_C_sf"/>
</dbReference>
<evidence type="ECO:0000259" key="5">
    <source>
        <dbReference type="PROSITE" id="PS50075"/>
    </source>
</evidence>
<dbReference type="Gene3D" id="3.40.50.980">
    <property type="match status" value="6"/>
</dbReference>
<keyword evidence="7" id="KW-1185">Reference proteome</keyword>
<accession>A0ABQ6R1I1</accession>
<dbReference type="Gene3D" id="3.30.559.30">
    <property type="entry name" value="Nonribosomal peptide synthetase, condensation domain"/>
    <property type="match status" value="3"/>
</dbReference>
<dbReference type="Gene3D" id="1.10.1200.10">
    <property type="entry name" value="ACP-like"/>
    <property type="match status" value="3"/>
</dbReference>
<dbReference type="InterPro" id="IPR020845">
    <property type="entry name" value="AMP-binding_CS"/>
</dbReference>
<dbReference type="PANTHER" id="PTHR45527:SF1">
    <property type="entry name" value="FATTY ACID SYNTHASE"/>
    <property type="match status" value="1"/>
</dbReference>
<protein>
    <submittedName>
        <fullName evidence="6">Non-ribosomal peptide synthetase</fullName>
    </submittedName>
</protein>
<name>A0ABQ6R1I1_9BACT</name>
<dbReference type="InterPro" id="IPR036736">
    <property type="entry name" value="ACP-like_sf"/>
</dbReference>
<dbReference type="InterPro" id="IPR009081">
    <property type="entry name" value="PP-bd_ACP"/>
</dbReference>
<dbReference type="InterPro" id="IPR041464">
    <property type="entry name" value="TubC_N"/>
</dbReference>
<dbReference type="PROSITE" id="PS00455">
    <property type="entry name" value="AMP_BINDING"/>
    <property type="match status" value="3"/>
</dbReference>
<dbReference type="Gene3D" id="1.10.10.1830">
    <property type="entry name" value="Non-ribosomal peptide synthase, adenylation domain"/>
    <property type="match status" value="1"/>
</dbReference>
<dbReference type="NCBIfam" id="NF003417">
    <property type="entry name" value="PRK04813.1"/>
    <property type="match status" value="3"/>
</dbReference>
<dbReference type="EMBL" id="BTTX01000005">
    <property type="protein sequence ID" value="GMU09343.1"/>
    <property type="molecule type" value="Genomic_DNA"/>
</dbReference>
<evidence type="ECO:0000313" key="6">
    <source>
        <dbReference type="EMBL" id="GMU09343.1"/>
    </source>
</evidence>
<feature type="domain" description="Carrier" evidence="5">
    <location>
        <begin position="2120"/>
        <end position="2195"/>
    </location>
</feature>
<dbReference type="CDD" id="cd17646">
    <property type="entry name" value="A_NRPS_AB3403-like"/>
    <property type="match status" value="1"/>
</dbReference>
<evidence type="ECO:0000256" key="3">
    <source>
        <dbReference type="ARBA" id="ARBA00022553"/>
    </source>
</evidence>
<evidence type="ECO:0000313" key="7">
    <source>
        <dbReference type="Proteomes" id="UP001342631"/>
    </source>
</evidence>
<dbReference type="SMART" id="SM00823">
    <property type="entry name" value="PKS_PP"/>
    <property type="match status" value="3"/>
</dbReference>
<dbReference type="SMART" id="SM00824">
    <property type="entry name" value="PKS_TE"/>
    <property type="match status" value="1"/>
</dbReference>
<dbReference type="InterPro" id="IPR010071">
    <property type="entry name" value="AA_adenyl_dom"/>
</dbReference>
<dbReference type="InterPro" id="IPR044894">
    <property type="entry name" value="TubC_N_sf"/>
</dbReference>
<dbReference type="CDD" id="cd05930">
    <property type="entry name" value="A_NRPS"/>
    <property type="match status" value="1"/>
</dbReference>
<dbReference type="Gene3D" id="3.30.300.30">
    <property type="match status" value="3"/>
</dbReference>
<dbReference type="CDD" id="cd19531">
    <property type="entry name" value="LCL_NRPS-like"/>
    <property type="match status" value="2"/>
</dbReference>
<dbReference type="CDD" id="cd12117">
    <property type="entry name" value="A_NRPS_Srf_like"/>
    <property type="match status" value="1"/>
</dbReference>
<dbReference type="SUPFAM" id="SSF52777">
    <property type="entry name" value="CoA-dependent acyltransferases"/>
    <property type="match status" value="6"/>
</dbReference>
<comment type="cofactor">
    <cofactor evidence="1">
        <name>pantetheine 4'-phosphate</name>
        <dbReference type="ChEBI" id="CHEBI:47942"/>
    </cofactor>
</comment>
<feature type="region of interest" description="Disordered" evidence="4">
    <location>
        <begin position="2098"/>
        <end position="2124"/>
    </location>
</feature>
<dbReference type="InterPro" id="IPR001031">
    <property type="entry name" value="Thioesterase"/>
</dbReference>
<feature type="domain" description="Carrier" evidence="5">
    <location>
        <begin position="1038"/>
        <end position="1112"/>
    </location>
</feature>
<dbReference type="PROSITE" id="PS00012">
    <property type="entry name" value="PHOSPHOPANTETHEINE"/>
    <property type="match status" value="2"/>
</dbReference>
<dbReference type="Pfam" id="PF00668">
    <property type="entry name" value="Condensation"/>
    <property type="match status" value="3"/>
</dbReference>
<dbReference type="InterPro" id="IPR020802">
    <property type="entry name" value="TesA-like"/>
</dbReference>
<dbReference type="Pfam" id="PF00550">
    <property type="entry name" value="PP-binding"/>
    <property type="match status" value="3"/>
</dbReference>
<evidence type="ECO:0000256" key="1">
    <source>
        <dbReference type="ARBA" id="ARBA00001957"/>
    </source>
</evidence>
<evidence type="ECO:0000256" key="4">
    <source>
        <dbReference type="SAM" id="MobiDB-lite"/>
    </source>
</evidence>
<organism evidence="6 7">
    <name type="scientific">Corallococcus caeni</name>
    <dbReference type="NCBI Taxonomy" id="3082388"/>
    <lineage>
        <taxon>Bacteria</taxon>
        <taxon>Pseudomonadati</taxon>
        <taxon>Myxococcota</taxon>
        <taxon>Myxococcia</taxon>
        <taxon>Myxococcales</taxon>
        <taxon>Cystobacterineae</taxon>
        <taxon>Myxococcaceae</taxon>
        <taxon>Corallococcus</taxon>
    </lineage>
</organism>
<dbReference type="InterPro" id="IPR020806">
    <property type="entry name" value="PKS_PP-bd"/>
</dbReference>
<dbReference type="Proteomes" id="UP001342631">
    <property type="component" value="Unassembled WGS sequence"/>
</dbReference>
<comment type="caution">
    <text evidence="6">The sequence shown here is derived from an EMBL/GenBank/DDBJ whole genome shotgun (WGS) entry which is preliminary data.</text>
</comment>
<feature type="domain" description="Carrier" evidence="5">
    <location>
        <begin position="3171"/>
        <end position="3246"/>
    </location>
</feature>